<dbReference type="KEGG" id="sgz:C0216_08685"/>
<proteinExistence type="predicted"/>
<dbReference type="SUPFAM" id="SSF53335">
    <property type="entry name" value="S-adenosyl-L-methionine-dependent methyltransferases"/>
    <property type="match status" value="1"/>
</dbReference>
<dbReference type="Proteomes" id="UP000252004">
    <property type="component" value="Chromosome"/>
</dbReference>
<dbReference type="InterPro" id="IPR029063">
    <property type="entry name" value="SAM-dependent_MTases_sf"/>
</dbReference>
<dbReference type="REBASE" id="258169">
    <property type="entry name" value="M.Sgl48ORF8685P"/>
</dbReference>
<evidence type="ECO:0000256" key="1">
    <source>
        <dbReference type="SAM" id="MobiDB-lite"/>
    </source>
</evidence>
<evidence type="ECO:0000313" key="2">
    <source>
        <dbReference type="EMBL" id="AXE23528.1"/>
    </source>
</evidence>
<reference evidence="2 3" key="1">
    <citation type="submission" date="2018-01" db="EMBL/GenBank/DDBJ databases">
        <title>Draft genome Sequence of streptomyces globosus LZH-48.</title>
        <authorList>
            <person name="Ran K."/>
            <person name="Li Z."/>
            <person name="Wei S."/>
            <person name="Dong R."/>
        </authorList>
    </citation>
    <scope>NUCLEOTIDE SEQUENCE [LARGE SCALE GENOMIC DNA]</scope>
    <source>
        <strain evidence="2 3">LZH-48</strain>
    </source>
</reference>
<organism evidence="2 3">
    <name type="scientific">Streptomyces globosus</name>
    <dbReference type="NCBI Taxonomy" id="68209"/>
    <lineage>
        <taxon>Bacteria</taxon>
        <taxon>Bacillati</taxon>
        <taxon>Actinomycetota</taxon>
        <taxon>Actinomycetes</taxon>
        <taxon>Kitasatosporales</taxon>
        <taxon>Streptomycetaceae</taxon>
        <taxon>Streptomyces</taxon>
    </lineage>
</organism>
<accession>A0A344TY07</accession>
<feature type="region of interest" description="Disordered" evidence="1">
    <location>
        <begin position="1053"/>
        <end position="1077"/>
    </location>
</feature>
<dbReference type="EMBL" id="CP030862">
    <property type="protein sequence ID" value="AXE23528.1"/>
    <property type="molecule type" value="Genomic_DNA"/>
</dbReference>
<feature type="region of interest" description="Disordered" evidence="1">
    <location>
        <begin position="818"/>
        <end position="841"/>
    </location>
</feature>
<evidence type="ECO:0008006" key="4">
    <source>
        <dbReference type="Google" id="ProtNLM"/>
    </source>
</evidence>
<protein>
    <recommendedName>
        <fullName evidence="4">DNA (cytosine-5-)-methyltransferase</fullName>
    </recommendedName>
</protein>
<name>A0A344TY07_9ACTN</name>
<feature type="region of interest" description="Disordered" evidence="1">
    <location>
        <begin position="936"/>
        <end position="955"/>
    </location>
</feature>
<dbReference type="Gene3D" id="3.40.50.150">
    <property type="entry name" value="Vaccinia Virus protein VP39"/>
    <property type="match status" value="1"/>
</dbReference>
<sequence length="1342" mass="148068">MSYAAVSKLSEVTLGGSDYRGVGRSKVDNARYMIMANPAIRGEDPSNQVEPEMVETEDDISDPNTPVGRQAWSVVKLSRDAQKYAGQAEEHAKEAERLALETACYADISEVSRTMRACREQISEAQRHADLIRPEFEAAERLYRRARWAHAAAYRISSVMFFSDGPWEAVMDDWTERSSDAHASAMEYRDRAEGAIGDAGEDVRRAERQLDRACAVCGTWYPCTRSGRELTADLYDRGGYTCGCGGAVEVDDVPEPIEPCAGQMSFDDEPEPEPAAPEHETTVAELDGHFIPSCSCGWEQDNGGFRCEEFAQMRAGHHRGQPEIDVDRPKPEKATREINGTEFTATWERHQYVIRWHRHALQVGKTAGEAFRRLEAGLRDNPEPYAAEMTEVENKSKGSSSMGRGSMAPKRKAAAVKVSAIAWSDKNTFPCVAELLGHRYVVRKLAGNFSAQHEHSDGARLIFDDQDPKNRCRTGGAMFPNLPAVKRAILADAIQRGEVEEHQDQPERKPVTHADLFAVDGAELVALLDSLTVEQRETLAAPWPVRWLYPAEMPRGLNFCAGCGGGCKGKRLVSDTDMICIDLAGDAVATSEAAGCTVLLADVKTLTPEHPALRFTSETMFTMPCTDWTIAGKGLGRDASNLEILTEAIDQVGFAFGNYEKDGTEYCDHEENGQECTWEEGCFSSYGDRTDMTVPEMWALVDGMTSKTAGLMLAPVIWCLGLRYIGAPLTRVVIEQAAALPEEIKDEICLELNVAGCEQGEWTTLDAADFGSPSNRKRSIMAAHWYRRPGLPQAPGITTLACDAIGWDAEDEINTRGVRKTSGGNAFRMDGVTSRHPEPKPINGITSKIRGWYNAATGRRFTIEEVCLLVGLPADYPVTGSRSSQTQQLGDIFSPLVSLAVWGQLLGVPWRELLRRYLGELYPAVHGADTEENLVDESPAGADQDPALVDTEGNDTDECDHSYAWLTVDTAAEGGRGVAVGCADGCQRLTRKGRSRTSALALAECESCEVTGDWERVSDTVERVAVEWKPKRTTPMAELLEKHVGADWKPLEATADPEFTDVEEEEQPRYQGPLTRQQKRAAWRLAAGESVQDSAPADTEKKPLALEAAPVRLMLEAAPLVLPNTGRAYWEPGQRVTLDHRAGRTRYSHIGKGVRVEWDDAPNVCAYVSPRVLWAEGTEPLLERADERDELLVELLTEELRERPVDPRLEWMRYERPAPVDPRLAWMDYEHPEPEPVDVLAELRAELEELRLDVEEWGAEVAALAVAEAERVVAEVARDMRAAEVLALREEARELRESLGWGPMVWEPVRQQRRGGWGLAASVAGVLAGVGVALGQVVPPRG</sequence>
<keyword evidence="3" id="KW-1185">Reference proteome</keyword>
<evidence type="ECO:0000313" key="3">
    <source>
        <dbReference type="Proteomes" id="UP000252004"/>
    </source>
</evidence>
<gene>
    <name evidence="2" type="ORF">C0216_08685</name>
</gene>